<evidence type="ECO:0000313" key="1">
    <source>
        <dbReference type="EMBL" id="MPN34055.1"/>
    </source>
</evidence>
<organism evidence="1">
    <name type="scientific">bioreactor metagenome</name>
    <dbReference type="NCBI Taxonomy" id="1076179"/>
    <lineage>
        <taxon>unclassified sequences</taxon>
        <taxon>metagenomes</taxon>
        <taxon>ecological metagenomes</taxon>
    </lineage>
</organism>
<reference evidence="1" key="1">
    <citation type="submission" date="2019-08" db="EMBL/GenBank/DDBJ databases">
        <authorList>
            <person name="Kucharzyk K."/>
            <person name="Murdoch R.W."/>
            <person name="Higgins S."/>
            <person name="Loffler F."/>
        </authorList>
    </citation>
    <scope>NUCLEOTIDE SEQUENCE</scope>
</reference>
<gene>
    <name evidence="1" type="ORF">SDC9_181547</name>
</gene>
<sequence>MDVVENGVVEQYRVLGDDADGGPEAALAKAAQVMPVDADGAAADIVEAVEQSGQGRFAGA</sequence>
<dbReference type="EMBL" id="VSSQ01086889">
    <property type="protein sequence ID" value="MPN34055.1"/>
    <property type="molecule type" value="Genomic_DNA"/>
</dbReference>
<protein>
    <submittedName>
        <fullName evidence="1">Uncharacterized protein</fullName>
    </submittedName>
</protein>
<accession>A0A645H4Y1</accession>
<name>A0A645H4Y1_9ZZZZ</name>
<dbReference type="AlphaFoldDB" id="A0A645H4Y1"/>
<comment type="caution">
    <text evidence="1">The sequence shown here is derived from an EMBL/GenBank/DDBJ whole genome shotgun (WGS) entry which is preliminary data.</text>
</comment>
<proteinExistence type="predicted"/>